<name>A0ACC0D5U0_9PEZI</name>
<accession>A0ACC0D5U0</accession>
<evidence type="ECO:0000313" key="2">
    <source>
        <dbReference type="Proteomes" id="UP001497680"/>
    </source>
</evidence>
<organism evidence="1 2">
    <name type="scientific">Hypoxylon rubiginosum</name>
    <dbReference type="NCBI Taxonomy" id="110542"/>
    <lineage>
        <taxon>Eukaryota</taxon>
        <taxon>Fungi</taxon>
        <taxon>Dikarya</taxon>
        <taxon>Ascomycota</taxon>
        <taxon>Pezizomycotina</taxon>
        <taxon>Sordariomycetes</taxon>
        <taxon>Xylariomycetidae</taxon>
        <taxon>Xylariales</taxon>
        <taxon>Hypoxylaceae</taxon>
        <taxon>Hypoxylon</taxon>
    </lineage>
</organism>
<sequence length="328" mass="35487">MALVDYSSSDEEAPPQVPAKRQKTSHGDASPSASTLPPLPAAFHNLYASTVRVSTSDDPTLHQGRKRVNPHKAGSWPSHLYIEWHPTTTQHALLSKLLAALQPVLSVPLESFLTSDLGAPQPLHVSLSRPVVLSTAQKDGFLAQLVGRVGSCGVNPFDLAPRGLAWHRTSESGRSFLVLRVGSANANASPASKSTSETSTTPTPTCTRLEDGDGDGDFGAATKQRQRHNPELSKVLRHCNTLVEEYEQPPLYAFKDDDGDDAFHISIAWSFAEPTPEVRERTEDVFSRAGMRDEVLSICVPVDGIKAKIGNVVTHIPLPVRGKRGNDE</sequence>
<reference evidence="1 2" key="1">
    <citation type="journal article" date="2022" name="New Phytol.">
        <title>Ecological generalism drives hyperdiversity of secondary metabolite gene clusters in xylarialean endophytes.</title>
        <authorList>
            <person name="Franco M.E.E."/>
            <person name="Wisecaver J.H."/>
            <person name="Arnold A.E."/>
            <person name="Ju Y.M."/>
            <person name="Slot J.C."/>
            <person name="Ahrendt S."/>
            <person name="Moore L.P."/>
            <person name="Eastman K.E."/>
            <person name="Scott K."/>
            <person name="Konkel Z."/>
            <person name="Mondo S.J."/>
            <person name="Kuo A."/>
            <person name="Hayes R.D."/>
            <person name="Haridas S."/>
            <person name="Andreopoulos B."/>
            <person name="Riley R."/>
            <person name="LaButti K."/>
            <person name="Pangilinan J."/>
            <person name="Lipzen A."/>
            <person name="Amirebrahimi M."/>
            <person name="Yan J."/>
            <person name="Adam C."/>
            <person name="Keymanesh K."/>
            <person name="Ng V."/>
            <person name="Louie K."/>
            <person name="Northen T."/>
            <person name="Drula E."/>
            <person name="Henrissat B."/>
            <person name="Hsieh H.M."/>
            <person name="Youens-Clark K."/>
            <person name="Lutzoni F."/>
            <person name="Miadlikowska J."/>
            <person name="Eastwood D.C."/>
            <person name="Hamelin R.C."/>
            <person name="Grigoriev I.V."/>
            <person name="U'Ren J.M."/>
        </authorList>
    </citation>
    <scope>NUCLEOTIDE SEQUENCE [LARGE SCALE GENOMIC DNA]</scope>
    <source>
        <strain evidence="1 2">ER1909</strain>
    </source>
</reference>
<dbReference type="EMBL" id="MU394303">
    <property type="protein sequence ID" value="KAI6088080.1"/>
    <property type="molecule type" value="Genomic_DNA"/>
</dbReference>
<comment type="caution">
    <text evidence="1">The sequence shown here is derived from an EMBL/GenBank/DDBJ whole genome shotgun (WGS) entry which is preliminary data.</text>
</comment>
<protein>
    <submittedName>
        <fullName evidence="1">Uncharacterized protein</fullName>
    </submittedName>
</protein>
<evidence type="ECO:0000313" key="1">
    <source>
        <dbReference type="EMBL" id="KAI6088080.1"/>
    </source>
</evidence>
<gene>
    <name evidence="1" type="ORF">F4821DRAFT_234513</name>
</gene>
<keyword evidence="2" id="KW-1185">Reference proteome</keyword>
<proteinExistence type="predicted"/>
<dbReference type="Proteomes" id="UP001497680">
    <property type="component" value="Unassembled WGS sequence"/>
</dbReference>